<feature type="region of interest" description="Disordered" evidence="1">
    <location>
        <begin position="533"/>
        <end position="579"/>
    </location>
</feature>
<feature type="compositionally biased region" description="Polar residues" evidence="1">
    <location>
        <begin position="1"/>
        <end position="17"/>
    </location>
</feature>
<evidence type="ECO:0000259" key="2">
    <source>
        <dbReference type="Pfam" id="PF13259"/>
    </source>
</evidence>
<dbReference type="Pfam" id="PF13259">
    <property type="entry name" value="clamp_Gag1-like"/>
    <property type="match status" value="1"/>
</dbReference>
<dbReference type="PANTHER" id="PTHR28065:SF1">
    <property type="entry name" value="DUF4050 DOMAIN-CONTAINING PROTEIN"/>
    <property type="match status" value="1"/>
</dbReference>
<organism evidence="3 4">
    <name type="scientific">Ceratocystis fimbriata CBS 114723</name>
    <dbReference type="NCBI Taxonomy" id="1035309"/>
    <lineage>
        <taxon>Eukaryota</taxon>
        <taxon>Fungi</taxon>
        <taxon>Dikarya</taxon>
        <taxon>Ascomycota</taxon>
        <taxon>Pezizomycotina</taxon>
        <taxon>Sordariomycetes</taxon>
        <taxon>Hypocreomycetidae</taxon>
        <taxon>Microascales</taxon>
        <taxon>Ceratocystidaceae</taxon>
        <taxon>Ceratocystis</taxon>
    </lineage>
</organism>
<feature type="compositionally biased region" description="Acidic residues" evidence="1">
    <location>
        <begin position="276"/>
        <end position="294"/>
    </location>
</feature>
<dbReference type="STRING" id="1035309.A0A2C5X2H1"/>
<dbReference type="EMBL" id="APWK03000071">
    <property type="protein sequence ID" value="PHH52326.1"/>
    <property type="molecule type" value="Genomic_DNA"/>
</dbReference>
<feature type="region of interest" description="Disordered" evidence="1">
    <location>
        <begin position="162"/>
        <end position="188"/>
    </location>
</feature>
<feature type="compositionally biased region" description="Low complexity" evidence="1">
    <location>
        <begin position="28"/>
        <end position="43"/>
    </location>
</feature>
<evidence type="ECO:0000313" key="4">
    <source>
        <dbReference type="Proteomes" id="UP000222788"/>
    </source>
</evidence>
<sequence length="597" mass="64838">MVASKANTTTEGISPETQELDTLALIRGTTSTDAATAAVGAGAHNSQNSDNKTKDQPSTSHPTTSTSLTSFPPISFSSSSCPPLDSKKGLYPHPQHIPEPQLLTLKPEFYQPKEFNSFDHPAPPAPVNNDFDISLSGATPTSASNMIFTELYRSRRATLSKVRSSQSSTATPNDASAQDFDPNLLSRDKSKQREAIRKYLAKNVKNDWEFAWTRTDVPALPVVVRRKVVNGAVTEVRYHDPAVSEPAATTSLAQVLKRREGQPASAANPAIRDSGEEADSASENEYSSDDDDNESVYSVMTEDETRFKPRLEWDSELSSIDSVLEPISPELLESASPHEIILLNKERRRKAIKEEMKWNQGLACFEIRRNKWTCAKVARLRPKTTTLPIADATSPSTSPRSPRRLFFRHSIHSTASAGSPTSTNATSINSDSDVAVNSTSKASIDTNESHSTSAAGNTKIDQSDSKHEIYPVETLLPVAPPLLPPQNPMRASISPKLYLALYDRTIIQSMTPSCPINLSDMLPACVAGWMRDGEWPPKTAPPPSPAPARSSKTTAAASNPRRRSFGFLTREEEGAGVSKGFRRGIQKVLGLGGSAAE</sequence>
<reference evidence="3 4" key="1">
    <citation type="journal article" date="2013" name="Fungal Biol.">
        <title>Analysis of microsatellite markers in the genome of the plant pathogen Ceratocystis fimbriata.</title>
        <authorList>
            <person name="Simpson M.C."/>
            <person name="Wilken P.M."/>
            <person name="Coetzee M.P."/>
            <person name="Wingfield M.J."/>
            <person name="Wingfield B.D."/>
        </authorList>
    </citation>
    <scope>NUCLEOTIDE SEQUENCE [LARGE SCALE GENOMIC DNA]</scope>
    <source>
        <strain evidence="3 4">CBS 114723</strain>
    </source>
</reference>
<dbReference type="OrthoDB" id="5422958at2759"/>
<feature type="region of interest" description="Disordered" evidence="1">
    <location>
        <begin position="414"/>
        <end position="433"/>
    </location>
</feature>
<proteinExistence type="predicted"/>
<feature type="region of interest" description="Disordered" evidence="1">
    <location>
        <begin position="257"/>
        <end position="295"/>
    </location>
</feature>
<feature type="compositionally biased region" description="Low complexity" evidence="1">
    <location>
        <begin position="57"/>
        <end position="84"/>
    </location>
</feature>
<feature type="compositionally biased region" description="Polar residues" evidence="1">
    <location>
        <begin position="162"/>
        <end position="176"/>
    </location>
</feature>
<reference evidence="3 4" key="2">
    <citation type="journal article" date="2013" name="IMA Fungus">
        <title>IMA Genome-F 1: Ceratocystis fimbriata: Draft nuclear genome sequence for the plant pathogen, Ceratocystis fimbriata.</title>
        <authorList>
            <person name="Wilken P.M."/>
            <person name="Steenkamp E.T."/>
            <person name="Wingfield M.J."/>
            <person name="de Beer Z.W."/>
            <person name="Wingfield B.D."/>
        </authorList>
    </citation>
    <scope>NUCLEOTIDE SEQUENCE [LARGE SCALE GENOMIC DNA]</scope>
    <source>
        <strain evidence="3 4">CBS 114723</strain>
    </source>
</reference>
<name>A0A2C5X2H1_9PEZI</name>
<dbReference type="InterPro" id="IPR053274">
    <property type="entry name" value="Fluconazole_resistance"/>
</dbReference>
<evidence type="ECO:0000256" key="1">
    <source>
        <dbReference type="SAM" id="MobiDB-lite"/>
    </source>
</evidence>
<accession>A0A2C5X2H1</accession>
<feature type="domain" description="Gag1-like clamp" evidence="2">
    <location>
        <begin position="333"/>
        <end position="536"/>
    </location>
</feature>
<dbReference type="Proteomes" id="UP000222788">
    <property type="component" value="Unassembled WGS sequence"/>
</dbReference>
<dbReference type="AlphaFoldDB" id="A0A2C5X2H1"/>
<protein>
    <recommendedName>
        <fullName evidence="2">Gag1-like clamp domain-containing protein</fullName>
    </recommendedName>
</protein>
<dbReference type="PANTHER" id="PTHR28065">
    <property type="entry name" value="FREQUENIN"/>
    <property type="match status" value="1"/>
</dbReference>
<gene>
    <name evidence="3" type="ORF">CFIMG_008447RA00001</name>
</gene>
<keyword evidence="4" id="KW-1185">Reference proteome</keyword>
<dbReference type="InterPro" id="IPR025124">
    <property type="entry name" value="Gag1-like_clamp"/>
</dbReference>
<feature type="region of interest" description="Disordered" evidence="1">
    <location>
        <begin position="1"/>
        <end position="98"/>
    </location>
</feature>
<evidence type="ECO:0000313" key="3">
    <source>
        <dbReference type="EMBL" id="PHH52326.1"/>
    </source>
</evidence>
<feature type="compositionally biased region" description="Low complexity" evidence="1">
    <location>
        <begin position="547"/>
        <end position="558"/>
    </location>
</feature>
<comment type="caution">
    <text evidence="3">The sequence shown here is derived from an EMBL/GenBank/DDBJ whole genome shotgun (WGS) entry which is preliminary data.</text>
</comment>
<feature type="compositionally biased region" description="Polar residues" evidence="1">
    <location>
        <begin position="439"/>
        <end position="460"/>
    </location>
</feature>
<feature type="region of interest" description="Disordered" evidence="1">
    <location>
        <begin position="439"/>
        <end position="464"/>
    </location>
</feature>